<evidence type="ECO:0000256" key="1">
    <source>
        <dbReference type="ARBA" id="ARBA00023002"/>
    </source>
</evidence>
<dbReference type="GO" id="GO:0070967">
    <property type="term" value="F:coenzyme F420 binding"/>
    <property type="evidence" value="ECO:0007669"/>
    <property type="project" value="TreeGrafter"/>
</dbReference>
<dbReference type="InterPro" id="IPR012349">
    <property type="entry name" value="Split_barrel_FMN-bd"/>
</dbReference>
<proteinExistence type="predicted"/>
<dbReference type="PANTHER" id="PTHR35176:SF6">
    <property type="entry name" value="HEME OXYGENASE HI_0854-RELATED"/>
    <property type="match status" value="1"/>
</dbReference>
<dbReference type="InterPro" id="IPR052019">
    <property type="entry name" value="F420H2_bilvrd_red/Heme_oxyg"/>
</dbReference>
<name>A0A6J4N861_9ACTN</name>
<dbReference type="GO" id="GO:0016627">
    <property type="term" value="F:oxidoreductase activity, acting on the CH-CH group of donors"/>
    <property type="evidence" value="ECO:0007669"/>
    <property type="project" value="TreeGrafter"/>
</dbReference>
<accession>A0A6J4N861</accession>
<feature type="domain" description="Pyridoxamine 5'-phosphate oxidase N-terminal" evidence="2">
    <location>
        <begin position="4"/>
        <end position="122"/>
    </location>
</feature>
<keyword evidence="1" id="KW-0560">Oxidoreductase</keyword>
<dbReference type="Pfam" id="PF01243">
    <property type="entry name" value="PNPOx_N"/>
    <property type="match status" value="1"/>
</dbReference>
<evidence type="ECO:0000259" key="2">
    <source>
        <dbReference type="Pfam" id="PF01243"/>
    </source>
</evidence>
<dbReference type="AlphaFoldDB" id="A0A6J4N861"/>
<protein>
    <recommendedName>
        <fullName evidence="2">Pyridoxamine 5'-phosphate oxidase N-terminal domain-containing protein</fullName>
    </recommendedName>
</protein>
<dbReference type="InterPro" id="IPR019920">
    <property type="entry name" value="F420-binding_dom_put"/>
</dbReference>
<dbReference type="EMBL" id="CADCUO010000035">
    <property type="protein sequence ID" value="CAA9375698.1"/>
    <property type="molecule type" value="Genomic_DNA"/>
</dbReference>
<sequence length="130" mass="14727">MSLDPSIVAFARQPNFAAFTTIRPDGHPATQPMWVDADDDHILFNTERHRRKFRNVEADPRVTVMIMDKANPYDYVEVRGTVVEMVGGQEARAHIDQLSLKYTGQPYGTPIESERVILKIRPIATSEKSS</sequence>
<evidence type="ECO:0000313" key="3">
    <source>
        <dbReference type="EMBL" id="CAA9375698.1"/>
    </source>
</evidence>
<dbReference type="InterPro" id="IPR011576">
    <property type="entry name" value="Pyridox_Oxase_N"/>
</dbReference>
<dbReference type="SUPFAM" id="SSF50475">
    <property type="entry name" value="FMN-binding split barrel"/>
    <property type="match status" value="1"/>
</dbReference>
<dbReference type="PANTHER" id="PTHR35176">
    <property type="entry name" value="HEME OXYGENASE HI_0854-RELATED"/>
    <property type="match status" value="1"/>
</dbReference>
<dbReference type="Gene3D" id="2.30.110.10">
    <property type="entry name" value="Electron Transport, Fmn-binding Protein, Chain A"/>
    <property type="match status" value="1"/>
</dbReference>
<reference evidence="3" key="1">
    <citation type="submission" date="2020-02" db="EMBL/GenBank/DDBJ databases">
        <authorList>
            <person name="Meier V. D."/>
        </authorList>
    </citation>
    <scope>NUCLEOTIDE SEQUENCE</scope>
    <source>
        <strain evidence="3">AVDCRST_MAG75</strain>
    </source>
</reference>
<gene>
    <name evidence="3" type="ORF">AVDCRST_MAG75-511</name>
</gene>
<dbReference type="NCBIfam" id="TIGR03618">
    <property type="entry name" value="Rv1155_F420"/>
    <property type="match status" value="1"/>
</dbReference>
<organism evidence="3">
    <name type="scientific">uncultured Propionibacteriaceae bacterium</name>
    <dbReference type="NCBI Taxonomy" id="257457"/>
    <lineage>
        <taxon>Bacteria</taxon>
        <taxon>Bacillati</taxon>
        <taxon>Actinomycetota</taxon>
        <taxon>Actinomycetes</taxon>
        <taxon>Propionibacteriales</taxon>
        <taxon>Propionibacteriaceae</taxon>
        <taxon>environmental samples</taxon>
    </lineage>
</organism>
<dbReference type="GO" id="GO:0005829">
    <property type="term" value="C:cytosol"/>
    <property type="evidence" value="ECO:0007669"/>
    <property type="project" value="TreeGrafter"/>
</dbReference>